<evidence type="ECO:0000256" key="8">
    <source>
        <dbReference type="SAM" id="MobiDB-lite"/>
    </source>
</evidence>
<dbReference type="GO" id="GO:0008053">
    <property type="term" value="P:mitochondrial fusion"/>
    <property type="evidence" value="ECO:0007669"/>
    <property type="project" value="InterPro"/>
</dbReference>
<dbReference type="Pfam" id="PF10265">
    <property type="entry name" value="Miga"/>
    <property type="match status" value="1"/>
</dbReference>
<dbReference type="Proteomes" id="UP001162480">
    <property type="component" value="Chromosome 1"/>
</dbReference>
<keyword evidence="11" id="KW-1185">Reference proteome</keyword>
<evidence type="ECO:0000256" key="1">
    <source>
        <dbReference type="ARBA" id="ARBA00004294"/>
    </source>
</evidence>
<comment type="similarity">
    <text evidence="2">Belongs to the mitoguardin family.</text>
</comment>
<evidence type="ECO:0000256" key="3">
    <source>
        <dbReference type="ARBA" id="ARBA00022692"/>
    </source>
</evidence>
<feature type="transmembrane region" description="Helical" evidence="9">
    <location>
        <begin position="54"/>
        <end position="73"/>
    </location>
</feature>
<organism evidence="10 11">
    <name type="scientific">Octopus vulgaris</name>
    <name type="common">Common octopus</name>
    <dbReference type="NCBI Taxonomy" id="6645"/>
    <lineage>
        <taxon>Eukaryota</taxon>
        <taxon>Metazoa</taxon>
        <taxon>Spiralia</taxon>
        <taxon>Lophotrochozoa</taxon>
        <taxon>Mollusca</taxon>
        <taxon>Cephalopoda</taxon>
        <taxon>Coleoidea</taxon>
        <taxon>Octopodiformes</taxon>
        <taxon>Octopoda</taxon>
        <taxon>Incirrata</taxon>
        <taxon>Octopodidae</taxon>
        <taxon>Octopus</taxon>
    </lineage>
</organism>
<evidence type="ECO:0000256" key="5">
    <source>
        <dbReference type="ARBA" id="ARBA00022989"/>
    </source>
</evidence>
<comment type="subcellular location">
    <subcellularLocation>
        <location evidence="1">Mitochondrion outer membrane</location>
    </subcellularLocation>
</comment>
<evidence type="ECO:0000313" key="10">
    <source>
        <dbReference type="EMBL" id="CAI9716242.1"/>
    </source>
</evidence>
<evidence type="ECO:0000256" key="9">
    <source>
        <dbReference type="SAM" id="Phobius"/>
    </source>
</evidence>
<dbReference type="AlphaFoldDB" id="A0AA36EX27"/>
<dbReference type="EMBL" id="OX597814">
    <property type="protein sequence ID" value="CAI9716242.1"/>
    <property type="molecule type" value="Genomic_DNA"/>
</dbReference>
<keyword evidence="5 9" id="KW-1133">Transmembrane helix</keyword>
<dbReference type="PANTHER" id="PTHR21508:SF5">
    <property type="entry name" value="MITOGUARDIN"/>
    <property type="match status" value="1"/>
</dbReference>
<protein>
    <submittedName>
        <fullName evidence="10">FAM73B-like</fullName>
    </submittedName>
</protein>
<dbReference type="InterPro" id="IPR019392">
    <property type="entry name" value="Miga"/>
</dbReference>
<evidence type="ECO:0000313" key="11">
    <source>
        <dbReference type="Proteomes" id="UP001162480"/>
    </source>
</evidence>
<keyword evidence="3 9" id="KW-0812">Transmembrane</keyword>
<keyword evidence="7 9" id="KW-0472">Membrane</keyword>
<proteinExistence type="inferred from homology"/>
<keyword evidence="6" id="KW-0496">Mitochondrion</keyword>
<reference evidence="10" key="1">
    <citation type="submission" date="2023-08" db="EMBL/GenBank/DDBJ databases">
        <authorList>
            <person name="Alioto T."/>
            <person name="Alioto T."/>
            <person name="Gomez Garrido J."/>
        </authorList>
    </citation>
    <scope>NUCLEOTIDE SEQUENCE</scope>
</reference>
<evidence type="ECO:0000256" key="6">
    <source>
        <dbReference type="ARBA" id="ARBA00023128"/>
    </source>
</evidence>
<keyword evidence="4" id="KW-1000">Mitochondrion outer membrane</keyword>
<dbReference type="GO" id="GO:0005741">
    <property type="term" value="C:mitochondrial outer membrane"/>
    <property type="evidence" value="ECO:0007669"/>
    <property type="project" value="UniProtKB-SubCell"/>
</dbReference>
<evidence type="ECO:0000256" key="2">
    <source>
        <dbReference type="ARBA" id="ARBA00008969"/>
    </source>
</evidence>
<name>A0AA36EX27_OCTVU</name>
<feature type="region of interest" description="Disordered" evidence="8">
    <location>
        <begin position="79"/>
        <end position="103"/>
    </location>
</feature>
<gene>
    <name evidence="10" type="ORF">OCTVUL_1B029349</name>
</gene>
<sequence>MLKLLSRKATSNRNQLFLTHLLLTLWKMNKELFNQLAARVAGIKHLKVNSHLKITVFGVSLGVALIGLLTLLLRKKEKKKRPSDRKSTQTKLSRSRAAVSGTNGDVAWSKNCSSPTSSRSFIRNKALSVSNSNSSLASSTSTLTHSVVETTEFTAAQLCQLGLENLDMAISHWEDALAKLSFLDAEDSLDQLAIPDTETSVLQHQLENLLELALRMQDGFERSCERQADQAALESALAAFAEIDRIRSEKQYSTDLESSEDQESFVSATDMADLTDVDTYRDLFKRLPLYEAALQEHKYNGIAYRTIRTHMVGCLKDAEFLAKLHCLREGFNIVFKDVETRRWLQEMGCNIIAGLLQKADRDTEEFYQAYQDMMDYINDDSHRLQMEEELREKGVKKCTFYDVFLDFILLDAFDDLENPPKSVVAVVQNQWLSNGFKETALSTAVWSVLKAKRRMLKFPHGFISYFYSISELITPVLVWGLLGPQSNLKTICCAFKDIVYNFIKDIFSFEKVRFTTQEDMGSDLLRIVKEYVSIAENKLCSANV</sequence>
<evidence type="ECO:0000256" key="4">
    <source>
        <dbReference type="ARBA" id="ARBA00022787"/>
    </source>
</evidence>
<evidence type="ECO:0000256" key="7">
    <source>
        <dbReference type="ARBA" id="ARBA00023136"/>
    </source>
</evidence>
<dbReference type="PANTHER" id="PTHR21508">
    <property type="entry name" value="MITOGUARDIN"/>
    <property type="match status" value="1"/>
</dbReference>
<accession>A0AA36EX27</accession>
<feature type="transmembrane region" description="Helical" evidence="9">
    <location>
        <begin position="462"/>
        <end position="482"/>
    </location>
</feature>